<dbReference type="Pfam" id="PF07734">
    <property type="entry name" value="FBA_1"/>
    <property type="match status" value="1"/>
</dbReference>
<gene>
    <name evidence="2" type="ORF">LSAT_V11C200054490</name>
</gene>
<dbReference type="SUPFAM" id="SSF81383">
    <property type="entry name" value="F-box domain"/>
    <property type="match status" value="1"/>
</dbReference>
<dbReference type="InterPro" id="IPR001810">
    <property type="entry name" value="F-box_dom"/>
</dbReference>
<dbReference type="InterPro" id="IPR017451">
    <property type="entry name" value="F-box-assoc_interact_dom"/>
</dbReference>
<protein>
    <recommendedName>
        <fullName evidence="1">F-box domain-containing protein</fullName>
    </recommendedName>
</protein>
<evidence type="ECO:0000259" key="1">
    <source>
        <dbReference type="SMART" id="SM00256"/>
    </source>
</evidence>
<dbReference type="PANTHER" id="PTHR31672:SF10">
    <property type="entry name" value="F-BOX DOMAIN-CONTAINING PROTEIN"/>
    <property type="match status" value="1"/>
</dbReference>
<proteinExistence type="predicted"/>
<evidence type="ECO:0000313" key="3">
    <source>
        <dbReference type="Proteomes" id="UP000235145"/>
    </source>
</evidence>
<sequence>MSDLIAFHIQEEIIKRLPVKQLIQLRSVSKAWKSMIDSSDFIAAHSSHHTHLQYLLVKYQDPVDTEEKHVSFVDDDTFPKQRFVLTLPSSVQILNLPRLIGISHGLLCLYDNYPKLRTAMAVLWNPSIRKSIAVAVPNEMHVGHETVIGFGVCPVTIDPMIIKITQFNWWYAEKSEINNPWKVKIYTMSSGKWRILSSNLLSKSFRVTFPHVVIDRFIYWCALHKVAIDGRLRSCNVIVSFDMSNESFGVVDLPDSLVAHHTNTQLCISKVRESLVMLKYKNRVCDVWMMEDGVGKSFTKRYTIKAPNGPKKTLGFRKNGNLVMEVKDYLIGPGKLVVYDPNSKHFDDLGICGNGDSFFVNSYMETLLLCDRLDCSSN</sequence>
<comment type="caution">
    <text evidence="2">The sequence shown here is derived from an EMBL/GenBank/DDBJ whole genome shotgun (WGS) entry which is preliminary data.</text>
</comment>
<dbReference type="EMBL" id="NBSK02000002">
    <property type="protein sequence ID" value="KAJ0219725.1"/>
    <property type="molecule type" value="Genomic_DNA"/>
</dbReference>
<reference evidence="2 3" key="1">
    <citation type="journal article" date="2017" name="Nat. Commun.">
        <title>Genome assembly with in vitro proximity ligation data and whole-genome triplication in lettuce.</title>
        <authorList>
            <person name="Reyes-Chin-Wo S."/>
            <person name="Wang Z."/>
            <person name="Yang X."/>
            <person name="Kozik A."/>
            <person name="Arikit S."/>
            <person name="Song C."/>
            <person name="Xia L."/>
            <person name="Froenicke L."/>
            <person name="Lavelle D.O."/>
            <person name="Truco M.J."/>
            <person name="Xia R."/>
            <person name="Zhu S."/>
            <person name="Xu C."/>
            <person name="Xu H."/>
            <person name="Xu X."/>
            <person name="Cox K."/>
            <person name="Korf I."/>
            <person name="Meyers B.C."/>
            <person name="Michelmore R.W."/>
        </authorList>
    </citation>
    <scope>NUCLEOTIDE SEQUENCE [LARGE SCALE GENOMIC DNA]</scope>
    <source>
        <strain evidence="3">cv. Salinas</strain>
        <tissue evidence="2">Seedlings</tissue>
    </source>
</reference>
<dbReference type="NCBIfam" id="TIGR01640">
    <property type="entry name" value="F_box_assoc_1"/>
    <property type="match status" value="1"/>
</dbReference>
<accession>A0A9R1W7A8</accession>
<dbReference type="Pfam" id="PF00646">
    <property type="entry name" value="F-box"/>
    <property type="match status" value="1"/>
</dbReference>
<keyword evidence="3" id="KW-1185">Reference proteome</keyword>
<dbReference type="AlphaFoldDB" id="A0A9R1W7A8"/>
<dbReference type="OrthoDB" id="5314306at2759"/>
<organism evidence="2 3">
    <name type="scientific">Lactuca sativa</name>
    <name type="common">Garden lettuce</name>
    <dbReference type="NCBI Taxonomy" id="4236"/>
    <lineage>
        <taxon>Eukaryota</taxon>
        <taxon>Viridiplantae</taxon>
        <taxon>Streptophyta</taxon>
        <taxon>Embryophyta</taxon>
        <taxon>Tracheophyta</taxon>
        <taxon>Spermatophyta</taxon>
        <taxon>Magnoliopsida</taxon>
        <taxon>eudicotyledons</taxon>
        <taxon>Gunneridae</taxon>
        <taxon>Pentapetalae</taxon>
        <taxon>asterids</taxon>
        <taxon>campanulids</taxon>
        <taxon>Asterales</taxon>
        <taxon>Asteraceae</taxon>
        <taxon>Cichorioideae</taxon>
        <taxon>Cichorieae</taxon>
        <taxon>Lactucinae</taxon>
        <taxon>Lactuca</taxon>
    </lineage>
</organism>
<dbReference type="SMART" id="SM00256">
    <property type="entry name" value="FBOX"/>
    <property type="match status" value="1"/>
</dbReference>
<dbReference type="InterPro" id="IPR036047">
    <property type="entry name" value="F-box-like_dom_sf"/>
</dbReference>
<evidence type="ECO:0000313" key="2">
    <source>
        <dbReference type="EMBL" id="KAJ0219725.1"/>
    </source>
</evidence>
<dbReference type="InterPro" id="IPR050796">
    <property type="entry name" value="SCF_F-box_component"/>
</dbReference>
<dbReference type="Proteomes" id="UP000235145">
    <property type="component" value="Unassembled WGS sequence"/>
</dbReference>
<dbReference type="InterPro" id="IPR006527">
    <property type="entry name" value="F-box-assoc_dom_typ1"/>
</dbReference>
<dbReference type="Gramene" id="rna-gnl|WGS:NBSK|LSAT_2X11481_mrna">
    <property type="protein sequence ID" value="cds-PLY98044.1"/>
    <property type="gene ID" value="gene-LSAT_2X11481"/>
</dbReference>
<feature type="domain" description="F-box" evidence="1">
    <location>
        <begin position="5"/>
        <end position="45"/>
    </location>
</feature>
<dbReference type="PANTHER" id="PTHR31672">
    <property type="entry name" value="BNACNNG10540D PROTEIN"/>
    <property type="match status" value="1"/>
</dbReference>
<name>A0A9R1W7A8_LACSA</name>